<gene>
    <name evidence="1" type="ORF">L6164_034525</name>
</gene>
<proteinExistence type="predicted"/>
<organism evidence="1 2">
    <name type="scientific">Bauhinia variegata</name>
    <name type="common">Purple orchid tree</name>
    <name type="synonym">Phanera variegata</name>
    <dbReference type="NCBI Taxonomy" id="167791"/>
    <lineage>
        <taxon>Eukaryota</taxon>
        <taxon>Viridiplantae</taxon>
        <taxon>Streptophyta</taxon>
        <taxon>Embryophyta</taxon>
        <taxon>Tracheophyta</taxon>
        <taxon>Spermatophyta</taxon>
        <taxon>Magnoliopsida</taxon>
        <taxon>eudicotyledons</taxon>
        <taxon>Gunneridae</taxon>
        <taxon>Pentapetalae</taxon>
        <taxon>rosids</taxon>
        <taxon>fabids</taxon>
        <taxon>Fabales</taxon>
        <taxon>Fabaceae</taxon>
        <taxon>Cercidoideae</taxon>
        <taxon>Cercideae</taxon>
        <taxon>Bauhiniinae</taxon>
        <taxon>Bauhinia</taxon>
    </lineage>
</organism>
<sequence length="74" mass="8063">MANKLVAVFVVCIVVIAALQLPAAQAHEDQFKHCFSKCVEDCRKGDDGETNCEIKCDGDCDAKEAMAKLDSEKD</sequence>
<reference evidence="1 2" key="1">
    <citation type="journal article" date="2022" name="DNA Res.">
        <title>Chromosomal-level genome assembly of the orchid tree Bauhinia variegata (Leguminosae; Cercidoideae) supports the allotetraploid origin hypothesis of Bauhinia.</title>
        <authorList>
            <person name="Zhong Y."/>
            <person name="Chen Y."/>
            <person name="Zheng D."/>
            <person name="Pang J."/>
            <person name="Liu Y."/>
            <person name="Luo S."/>
            <person name="Meng S."/>
            <person name="Qian L."/>
            <person name="Wei D."/>
            <person name="Dai S."/>
            <person name="Zhou R."/>
        </authorList>
    </citation>
    <scope>NUCLEOTIDE SEQUENCE [LARGE SCALE GENOMIC DNA]</scope>
    <source>
        <strain evidence="1">BV-YZ2020</strain>
    </source>
</reference>
<keyword evidence="2" id="KW-1185">Reference proteome</keyword>
<protein>
    <submittedName>
        <fullName evidence="1">Uncharacterized protein</fullName>
    </submittedName>
</protein>
<accession>A0ACB9KWK0</accession>
<comment type="caution">
    <text evidence="1">The sequence shown here is derived from an EMBL/GenBank/DDBJ whole genome shotgun (WGS) entry which is preliminary data.</text>
</comment>
<name>A0ACB9KWK0_BAUVA</name>
<dbReference type="Proteomes" id="UP000828941">
    <property type="component" value="Chromosome 13"/>
</dbReference>
<evidence type="ECO:0000313" key="2">
    <source>
        <dbReference type="Proteomes" id="UP000828941"/>
    </source>
</evidence>
<dbReference type="EMBL" id="CM039438">
    <property type="protein sequence ID" value="KAI4301228.1"/>
    <property type="molecule type" value="Genomic_DNA"/>
</dbReference>
<evidence type="ECO:0000313" key="1">
    <source>
        <dbReference type="EMBL" id="KAI4301228.1"/>
    </source>
</evidence>